<accession>A0A8S1LNN6</accession>
<dbReference type="AlphaFoldDB" id="A0A8S1LNN6"/>
<comment type="caution">
    <text evidence="2">The sequence shown here is derived from an EMBL/GenBank/DDBJ whole genome shotgun (WGS) entry which is preliminary data.</text>
</comment>
<evidence type="ECO:0000256" key="1">
    <source>
        <dbReference type="SAM" id="Coils"/>
    </source>
</evidence>
<dbReference type="Proteomes" id="UP000692954">
    <property type="component" value="Unassembled WGS sequence"/>
</dbReference>
<dbReference type="EMBL" id="CAJJDN010000023">
    <property type="protein sequence ID" value="CAD8067761.1"/>
    <property type="molecule type" value="Genomic_DNA"/>
</dbReference>
<keyword evidence="1" id="KW-0175">Coiled coil</keyword>
<reference evidence="2" key="1">
    <citation type="submission" date="2021-01" db="EMBL/GenBank/DDBJ databases">
        <authorList>
            <consortium name="Genoscope - CEA"/>
            <person name="William W."/>
        </authorList>
    </citation>
    <scope>NUCLEOTIDE SEQUENCE</scope>
</reference>
<evidence type="ECO:0000313" key="3">
    <source>
        <dbReference type="Proteomes" id="UP000692954"/>
    </source>
</evidence>
<organism evidence="2 3">
    <name type="scientific">Paramecium sonneborni</name>
    <dbReference type="NCBI Taxonomy" id="65129"/>
    <lineage>
        <taxon>Eukaryota</taxon>
        <taxon>Sar</taxon>
        <taxon>Alveolata</taxon>
        <taxon>Ciliophora</taxon>
        <taxon>Intramacronucleata</taxon>
        <taxon>Oligohymenophorea</taxon>
        <taxon>Peniculida</taxon>
        <taxon>Parameciidae</taxon>
        <taxon>Paramecium</taxon>
    </lineage>
</organism>
<feature type="coiled-coil region" evidence="1">
    <location>
        <begin position="260"/>
        <end position="287"/>
    </location>
</feature>
<keyword evidence="3" id="KW-1185">Reference proteome</keyword>
<proteinExistence type="predicted"/>
<gene>
    <name evidence="2" type="ORF">PSON_ATCC_30995.1.T0230202</name>
</gene>
<name>A0A8S1LNN6_9CILI</name>
<dbReference type="OrthoDB" id="307995at2759"/>
<evidence type="ECO:0000313" key="2">
    <source>
        <dbReference type="EMBL" id="CAD8067761.1"/>
    </source>
</evidence>
<sequence>MFANNEEFIALQKIEKELQADPALFIKLKQNIFKVDLRLLQFFYEFFKQLLSNLQFNDSIQRAIKILNSFLNKQKQKNKDAQIIDLGHYINQKYYDIIANYYEKAILGGIEEANKHVNYIYLKKIVKDYFDSSQNSNQSVSKSILNLIEETYRNLQGSPHSDFEVSLFESLNPEECELFTQIVSDDQNKKPKKSESLFDKFLITLSTDYQERYRNQNCKNVQEFYTNLKMQKAGVEKILGYIFYENLNQYVNQQYLINQTQKVKSKKIELQNILTELEKDLLEQKSNYFSFVEIQYVKYFYKSIKSKKCQQSLQQNFSFRRKLLEFIKQEINASETPKNWKRFQQNTWQEIHSELYINLNDMTTQEDAILQFKIIQSIQQLIIHFFRFRWNYLFLFCIIIVEANFKADQLDNMINIAYEMMSSTTKTNLNIPFGQILRIYNQKAQTSISSIFLEKYGQNLGYDSLLNLESQLKSIHNKIVRLSLVQPNFQNKIKFYAELKNFEQKLINDCRDYLKVQRRVFDQLTDSILDGEKEEKEWKTVFFKSLTFYSQKLTSIFKERPSNDFAIKQQFQHYTYNVYKLKQDYENKALEQFQELFAREEKICSICIQFIQRDIEKIINQNQQTHTQLQQHKELIYNFVDIFYKDNPFIFFLPSLLRGLYYFKPKYPSVEKIERVKFLAVALKDKDQSEINKFFDCLTPTRDQNNFEWQFKISQQIFNFYLNLNIPSNMEYQPLNEQFPNFNQMKTIQDYNSTQFNAICVFTSKFFSQDTKFHLKNEESLRPEFQKKIYQYMKDKSNFESINQDQQIMGQMIQYFNELRHYKQQLIKEATQSGDQNFINKCIELFQKYFQKKSIVSEMMEFKKNYKISLNDVENQSIAQIFLNTVQFQEQKQLDQINKKKLEDYLKQLSMLPVMQIYEKMQKDQTQLSDTYLREIIKKNIHKLKDDLDKYVLKPQQQIKQSIIQVAIINKFHSLKQDPKYKDIQTDDQSVLVYINDQFNLYMKGLLGKVIQSVLTQKPGYEFKVYQNKYATSDTQSIRYKQQIEMQKKYGPNKNQQSDQSLLISTENKPQLIYELCDYTPVQRQVEFRNFLIEIEPQQEEKLKNKIRKNKWKEEHPELEEILKKRIKRGAELWNQVQDFLCKRENNDFTGDSDEESEKVKEQQQQQMENIDDDQLDIKIQDIQRNSERLLMAGKTHIRTRLNNMEGDNPLLTQKVITVKTVQFVLEQHPYFSKSKILYKSYIL</sequence>
<protein>
    <submittedName>
        <fullName evidence="2">Uncharacterized protein</fullName>
    </submittedName>
</protein>